<proteinExistence type="predicted"/>
<feature type="transmembrane region" description="Helical" evidence="1">
    <location>
        <begin position="49"/>
        <end position="76"/>
    </location>
</feature>
<feature type="transmembrane region" description="Helical" evidence="1">
    <location>
        <begin position="16"/>
        <end position="37"/>
    </location>
</feature>
<dbReference type="Proteomes" id="UP000319722">
    <property type="component" value="Unassembled WGS sequence"/>
</dbReference>
<reference evidence="2 3" key="1">
    <citation type="submission" date="2019-06" db="EMBL/GenBank/DDBJ databases">
        <title>Sorghum-associated microbial communities from plants grown in Nebraska, USA.</title>
        <authorList>
            <person name="Schachtman D."/>
        </authorList>
    </citation>
    <scope>NUCLEOTIDE SEQUENCE [LARGE SCALE GENOMIC DNA]</scope>
    <source>
        <strain evidence="2 3">T529</strain>
    </source>
</reference>
<gene>
    <name evidence="2" type="ORF">FB547_1136</name>
</gene>
<dbReference type="EMBL" id="VIVL01000013">
    <property type="protein sequence ID" value="TWD76124.1"/>
    <property type="molecule type" value="Genomic_DNA"/>
</dbReference>
<accession>A0A561BB42</accession>
<evidence type="ECO:0000313" key="2">
    <source>
        <dbReference type="EMBL" id="TWD76124.1"/>
    </source>
</evidence>
<keyword evidence="1" id="KW-0472">Membrane</keyword>
<keyword evidence="1" id="KW-1133">Transmembrane helix</keyword>
<organism evidence="2 3">
    <name type="scientific">Variovorax beijingensis</name>
    <dbReference type="NCBI Taxonomy" id="2496117"/>
    <lineage>
        <taxon>Bacteria</taxon>
        <taxon>Pseudomonadati</taxon>
        <taxon>Pseudomonadota</taxon>
        <taxon>Betaproteobacteria</taxon>
        <taxon>Burkholderiales</taxon>
        <taxon>Comamonadaceae</taxon>
        <taxon>Variovorax</taxon>
    </lineage>
</organism>
<keyword evidence="1" id="KW-0812">Transmembrane</keyword>
<sequence length="92" mass="10197">MKQQIERFSPHQNAKVFGALMAVSSLIIMLPFSLLLFAAAPTQARPPAFFLLLAPLMYLVMGYVMVAVGCAIYNFMFKYIGGIEFQAKTDDA</sequence>
<evidence type="ECO:0000256" key="1">
    <source>
        <dbReference type="SAM" id="Phobius"/>
    </source>
</evidence>
<dbReference type="RefSeq" id="WP_145746890.1">
    <property type="nucleotide sequence ID" value="NZ_VIVL01000013.1"/>
</dbReference>
<protein>
    <recommendedName>
        <fullName evidence="4">DUF3566 domain-containing protein</fullName>
    </recommendedName>
</protein>
<name>A0A561BB42_9BURK</name>
<evidence type="ECO:0008006" key="4">
    <source>
        <dbReference type="Google" id="ProtNLM"/>
    </source>
</evidence>
<evidence type="ECO:0000313" key="3">
    <source>
        <dbReference type="Proteomes" id="UP000319722"/>
    </source>
</evidence>
<comment type="caution">
    <text evidence="2">The sequence shown here is derived from an EMBL/GenBank/DDBJ whole genome shotgun (WGS) entry which is preliminary data.</text>
</comment>
<dbReference type="AlphaFoldDB" id="A0A561BB42"/>
<dbReference type="OrthoDB" id="7041796at2"/>